<evidence type="ECO:0000256" key="11">
    <source>
        <dbReference type="ARBA" id="ARBA00038963"/>
    </source>
</evidence>
<dbReference type="SUPFAM" id="SSF50129">
    <property type="entry name" value="GroES-like"/>
    <property type="match status" value="1"/>
</dbReference>
<keyword evidence="4" id="KW-0276">Fatty acid metabolism</keyword>
<dbReference type="Gene3D" id="3.90.180.10">
    <property type="entry name" value="Medium-chain alcohol dehydrogenases, catalytic domain"/>
    <property type="match status" value="1"/>
</dbReference>
<evidence type="ECO:0000256" key="4">
    <source>
        <dbReference type="ARBA" id="ARBA00022832"/>
    </source>
</evidence>
<dbReference type="Gene3D" id="3.40.50.720">
    <property type="entry name" value="NAD(P)-binding Rossmann-like Domain"/>
    <property type="match status" value="1"/>
</dbReference>
<evidence type="ECO:0000256" key="10">
    <source>
        <dbReference type="ARBA" id="ARBA00023160"/>
    </source>
</evidence>
<dbReference type="InterPro" id="IPR036291">
    <property type="entry name" value="NAD(P)-bd_dom_sf"/>
</dbReference>
<dbReference type="GO" id="GO:0005739">
    <property type="term" value="C:mitochondrion"/>
    <property type="evidence" value="ECO:0007669"/>
    <property type="project" value="UniProtKB-SubCell"/>
</dbReference>
<evidence type="ECO:0000313" key="16">
    <source>
        <dbReference type="Proteomes" id="UP000250266"/>
    </source>
</evidence>
<evidence type="ECO:0000256" key="13">
    <source>
        <dbReference type="SAM" id="MobiDB-lite"/>
    </source>
</evidence>
<keyword evidence="16" id="KW-1185">Reference proteome</keyword>
<name>A0A8E2EE09_9PEZI</name>
<dbReference type="EC" id="1.3.1.104" evidence="11"/>
<dbReference type="InterPro" id="IPR013154">
    <property type="entry name" value="ADH-like_N"/>
</dbReference>
<dbReference type="PANTHER" id="PTHR43981:SF2">
    <property type="entry name" value="ENOYL-[ACYL-CARRIER-PROTEIN] REDUCTASE, MITOCHONDRIAL"/>
    <property type="match status" value="1"/>
</dbReference>
<dbReference type="InterPro" id="IPR051034">
    <property type="entry name" value="Mito_Enoyl-ACP_Reductase"/>
</dbReference>
<evidence type="ECO:0000256" key="5">
    <source>
        <dbReference type="ARBA" id="ARBA00022857"/>
    </source>
</evidence>
<organism evidence="15 16">
    <name type="scientific">Lepidopterella palustris CBS 459.81</name>
    <dbReference type="NCBI Taxonomy" id="1314670"/>
    <lineage>
        <taxon>Eukaryota</taxon>
        <taxon>Fungi</taxon>
        <taxon>Dikarya</taxon>
        <taxon>Ascomycota</taxon>
        <taxon>Pezizomycotina</taxon>
        <taxon>Dothideomycetes</taxon>
        <taxon>Pleosporomycetidae</taxon>
        <taxon>Mytilinidiales</taxon>
        <taxon>Argynnaceae</taxon>
        <taxon>Lepidopterella</taxon>
    </lineage>
</organism>
<feature type="region of interest" description="Disordered" evidence="13">
    <location>
        <begin position="1"/>
        <end position="40"/>
    </location>
</feature>
<dbReference type="SUPFAM" id="SSF51735">
    <property type="entry name" value="NAD(P)-binding Rossmann-fold domains"/>
    <property type="match status" value="1"/>
</dbReference>
<keyword evidence="10" id="KW-0275">Fatty acid biosynthesis</keyword>
<reference evidence="15 16" key="1">
    <citation type="journal article" date="2016" name="Nat. Commun.">
        <title>Ectomycorrhizal ecology is imprinted in the genome of the dominant symbiotic fungus Cenococcum geophilum.</title>
        <authorList>
            <consortium name="DOE Joint Genome Institute"/>
            <person name="Peter M."/>
            <person name="Kohler A."/>
            <person name="Ohm R.A."/>
            <person name="Kuo A."/>
            <person name="Krutzmann J."/>
            <person name="Morin E."/>
            <person name="Arend M."/>
            <person name="Barry K.W."/>
            <person name="Binder M."/>
            <person name="Choi C."/>
            <person name="Clum A."/>
            <person name="Copeland A."/>
            <person name="Grisel N."/>
            <person name="Haridas S."/>
            <person name="Kipfer T."/>
            <person name="LaButti K."/>
            <person name="Lindquist E."/>
            <person name="Lipzen A."/>
            <person name="Maire R."/>
            <person name="Meier B."/>
            <person name="Mihaltcheva S."/>
            <person name="Molinier V."/>
            <person name="Murat C."/>
            <person name="Poggeler S."/>
            <person name="Quandt C.A."/>
            <person name="Sperisen C."/>
            <person name="Tritt A."/>
            <person name="Tisserant E."/>
            <person name="Crous P.W."/>
            <person name="Henrissat B."/>
            <person name="Nehls U."/>
            <person name="Egli S."/>
            <person name="Spatafora J.W."/>
            <person name="Grigoriev I.V."/>
            <person name="Martin F.M."/>
        </authorList>
    </citation>
    <scope>NUCLEOTIDE SEQUENCE [LARGE SCALE GENOMIC DNA]</scope>
    <source>
        <strain evidence="15 16">CBS 459.81</strain>
    </source>
</reference>
<dbReference type="InterPro" id="IPR011032">
    <property type="entry name" value="GroES-like_sf"/>
</dbReference>
<dbReference type="SMART" id="SM00829">
    <property type="entry name" value="PKS_ER"/>
    <property type="match status" value="1"/>
</dbReference>
<dbReference type="EMBL" id="KV744895">
    <property type="protein sequence ID" value="OCK82227.1"/>
    <property type="molecule type" value="Genomic_DNA"/>
</dbReference>
<dbReference type="Pfam" id="PF00107">
    <property type="entry name" value="ADH_zinc_N"/>
    <property type="match status" value="1"/>
</dbReference>
<comment type="subcellular location">
    <subcellularLocation>
        <location evidence="1">Mitochondrion</location>
    </subcellularLocation>
</comment>
<keyword evidence="8" id="KW-0443">Lipid metabolism</keyword>
<feature type="domain" description="Enoyl reductase (ER)" evidence="14">
    <location>
        <begin position="60"/>
        <end position="400"/>
    </location>
</feature>
<dbReference type="CDD" id="cd08290">
    <property type="entry name" value="ETR"/>
    <property type="match status" value="1"/>
</dbReference>
<keyword evidence="9" id="KW-0496">Mitochondrion</keyword>
<evidence type="ECO:0000313" key="15">
    <source>
        <dbReference type="EMBL" id="OCK82227.1"/>
    </source>
</evidence>
<evidence type="ECO:0000256" key="1">
    <source>
        <dbReference type="ARBA" id="ARBA00004173"/>
    </source>
</evidence>
<evidence type="ECO:0000256" key="3">
    <source>
        <dbReference type="ARBA" id="ARBA00022516"/>
    </source>
</evidence>
<dbReference type="InterPro" id="IPR020843">
    <property type="entry name" value="ER"/>
</dbReference>
<evidence type="ECO:0000256" key="12">
    <source>
        <dbReference type="ARBA" id="ARBA00048843"/>
    </source>
</evidence>
<comment type="similarity">
    <text evidence="2">Belongs to the zinc-containing alcohol dehydrogenase family. Quinone oxidoreductase subfamily.</text>
</comment>
<evidence type="ECO:0000256" key="2">
    <source>
        <dbReference type="ARBA" id="ARBA00010371"/>
    </source>
</evidence>
<comment type="catalytic activity">
    <reaction evidence="12">
        <text>a 2,3-saturated acyl-[ACP] + NADP(+) = a (2E)-enoyl-[ACP] + NADPH + H(+)</text>
        <dbReference type="Rhea" id="RHEA:22564"/>
        <dbReference type="Rhea" id="RHEA-COMP:9925"/>
        <dbReference type="Rhea" id="RHEA-COMP:9926"/>
        <dbReference type="ChEBI" id="CHEBI:15378"/>
        <dbReference type="ChEBI" id="CHEBI:57783"/>
        <dbReference type="ChEBI" id="CHEBI:58349"/>
        <dbReference type="ChEBI" id="CHEBI:78784"/>
        <dbReference type="ChEBI" id="CHEBI:78785"/>
        <dbReference type="EC" id="1.3.1.104"/>
    </reaction>
</comment>
<evidence type="ECO:0000256" key="6">
    <source>
        <dbReference type="ARBA" id="ARBA00022946"/>
    </source>
</evidence>
<dbReference type="Pfam" id="PF08240">
    <property type="entry name" value="ADH_N"/>
    <property type="match status" value="1"/>
</dbReference>
<keyword evidence="7" id="KW-0560">Oxidoreductase</keyword>
<dbReference type="OrthoDB" id="7482721at2759"/>
<keyword evidence="3" id="KW-0444">Lipid biosynthesis</keyword>
<keyword evidence="6" id="KW-0809">Transit peptide</keyword>
<accession>A0A8E2EE09</accession>
<dbReference type="AlphaFoldDB" id="A0A8E2EE09"/>
<protein>
    <recommendedName>
        <fullName evidence="11">enoyl-[acyl-carrier-protein] reductase</fullName>
        <ecNumber evidence="11">1.3.1.104</ecNumber>
    </recommendedName>
</protein>
<dbReference type="PANTHER" id="PTHR43981">
    <property type="entry name" value="ENOYL-[ACYL-CARRIER-PROTEIN] REDUCTASE, MITOCHONDRIAL"/>
    <property type="match status" value="1"/>
</dbReference>
<evidence type="ECO:0000256" key="9">
    <source>
        <dbReference type="ARBA" id="ARBA00023128"/>
    </source>
</evidence>
<dbReference type="GO" id="GO:0141148">
    <property type="term" value="F:enoyl-[acyl-carrier-protein] reductase (NADPH) activity"/>
    <property type="evidence" value="ECO:0007669"/>
    <property type="project" value="UniProtKB-EC"/>
</dbReference>
<dbReference type="Proteomes" id="UP000250266">
    <property type="component" value="Unassembled WGS sequence"/>
</dbReference>
<gene>
    <name evidence="15" type="ORF">K432DRAFT_380635</name>
</gene>
<sequence>MATKRIPTTALRPLLSSAPRPAKAPRPHLQTTPGSVPQRRHISAYGYEQAKALTFSTYGEPADVLHLHTHSISPAHSTLVTVRFLASPINPADVNQIQGVYPSKPVFTTSLNTATPLAVGGNEGVAEVIATGEKVKTLAKGDWVIMKRPSFGTWRTHAQTREDAVIKIEDKSGITPIQAGTVSVNPCTAYRMLSDFVKLEDGEWFVQNGANSGVGRAAIQLGKIWGFKSINIIRDRPGGNDALKQELMDLGADVVVTDTELQTQGFKDRVAEWTHGDREAIRLGLNCVGGKAGIAMAKLLAPHSHFVTYGAMSKQPLTIPASLLIFKDIHFDGFWYSKWTEWRPDEKKRTVDHIIDLIRKGEFKDSPVDEIPWEWETGENELVNAVKGTLEGFRSGKGVFVFGKT</sequence>
<evidence type="ECO:0000259" key="14">
    <source>
        <dbReference type="SMART" id="SM00829"/>
    </source>
</evidence>
<evidence type="ECO:0000256" key="8">
    <source>
        <dbReference type="ARBA" id="ARBA00023098"/>
    </source>
</evidence>
<keyword evidence="5" id="KW-0521">NADP</keyword>
<dbReference type="FunFam" id="3.40.50.720:FF:000112">
    <property type="entry name" value="Enoyl-[acyl-carrier-protein] reductase 1, mitochondrial"/>
    <property type="match status" value="1"/>
</dbReference>
<evidence type="ECO:0000256" key="7">
    <source>
        <dbReference type="ARBA" id="ARBA00023002"/>
    </source>
</evidence>
<dbReference type="InterPro" id="IPR013149">
    <property type="entry name" value="ADH-like_C"/>
</dbReference>
<proteinExistence type="inferred from homology"/>
<dbReference type="GO" id="GO:0006633">
    <property type="term" value="P:fatty acid biosynthetic process"/>
    <property type="evidence" value="ECO:0007669"/>
    <property type="project" value="UniProtKB-KW"/>
</dbReference>